<keyword evidence="2" id="KW-0472">Membrane</keyword>
<feature type="transmembrane region" description="Helical" evidence="2">
    <location>
        <begin position="18"/>
        <end position="37"/>
    </location>
</feature>
<dbReference type="RefSeq" id="WP_301721482.1">
    <property type="nucleotide sequence ID" value="NZ_JAGGJB010000005.1"/>
</dbReference>
<evidence type="ECO:0000256" key="1">
    <source>
        <dbReference type="SAM" id="MobiDB-lite"/>
    </source>
</evidence>
<evidence type="ECO:0000313" key="4">
    <source>
        <dbReference type="EMBL" id="MDN7129915.1"/>
    </source>
</evidence>
<accession>A0AAW7R1K7</accession>
<dbReference type="AlphaFoldDB" id="A0AAW7R1K7"/>
<evidence type="ECO:0000313" key="3">
    <source>
        <dbReference type="EMBL" id="MDN7125154.1"/>
    </source>
</evidence>
<dbReference type="Pfam" id="PF11219">
    <property type="entry name" value="DUF3014"/>
    <property type="match status" value="1"/>
</dbReference>
<organism evidence="3 6">
    <name type="scientific">Pseudidiomarina terrestris</name>
    <dbReference type="NCBI Taxonomy" id="2820060"/>
    <lineage>
        <taxon>Bacteria</taxon>
        <taxon>Pseudomonadati</taxon>
        <taxon>Pseudomonadota</taxon>
        <taxon>Gammaproteobacteria</taxon>
        <taxon>Alteromonadales</taxon>
        <taxon>Idiomarinaceae</taxon>
        <taxon>Pseudidiomarina</taxon>
    </lineage>
</organism>
<evidence type="ECO:0000256" key="2">
    <source>
        <dbReference type="SAM" id="Phobius"/>
    </source>
</evidence>
<sequence length="292" mass="32625">MIDRDPNYQPQPNGKGKLIMAVLVVIVLAVVVIWYLLQDQQPRQSSSPQPVEVALPAEPTATETESSEDLISEPAATVELGEPEQRDSKEMEAAERAPEPELPSLTESTDEIIARLEAAEQPVEPIESEQLIRDAVVFVDNIRNGVVVSDAAIVEGPKGRFRVLEQEDKIYIDPRSYDRYNPVVDWFVSLDVDVLTDMLDRYQPLVQEALAEIGYPDTAPDRVLLDAIDMLMATPSVGTVIELNDYSVMYRYADPALEALPDAQKQMLRLGPDNMRRVKLKLDALRTALQND</sequence>
<dbReference type="Proteomes" id="UP001169492">
    <property type="component" value="Unassembled WGS sequence"/>
</dbReference>
<evidence type="ECO:0000313" key="6">
    <source>
        <dbReference type="Proteomes" id="UP001169492"/>
    </source>
</evidence>
<name>A0AAW7R1K7_9GAMM</name>
<feature type="compositionally biased region" description="Basic and acidic residues" evidence="1">
    <location>
        <begin position="83"/>
        <end position="99"/>
    </location>
</feature>
<feature type="compositionally biased region" description="Low complexity" evidence="1">
    <location>
        <begin position="43"/>
        <end position="64"/>
    </location>
</feature>
<keyword evidence="2" id="KW-1133">Transmembrane helix</keyword>
<keyword evidence="2" id="KW-0812">Transmembrane</keyword>
<dbReference type="InterPro" id="IPR021382">
    <property type="entry name" value="DUF3014"/>
</dbReference>
<comment type="caution">
    <text evidence="3">The sequence shown here is derived from an EMBL/GenBank/DDBJ whole genome shotgun (WGS) entry which is preliminary data.</text>
</comment>
<dbReference type="EMBL" id="JAGGJC010000003">
    <property type="protein sequence ID" value="MDN7129915.1"/>
    <property type="molecule type" value="Genomic_DNA"/>
</dbReference>
<proteinExistence type="predicted"/>
<dbReference type="EMBL" id="JAGGJB010000005">
    <property type="protein sequence ID" value="MDN7125154.1"/>
    <property type="molecule type" value="Genomic_DNA"/>
</dbReference>
<dbReference type="Proteomes" id="UP001169491">
    <property type="component" value="Unassembled WGS sequence"/>
</dbReference>
<gene>
    <name evidence="3" type="ORF">J6I90_09705</name>
    <name evidence="4" type="ORF">J6I92_08525</name>
</gene>
<keyword evidence="5" id="KW-1185">Reference proteome</keyword>
<reference evidence="5 6" key="1">
    <citation type="submission" date="2021-03" db="EMBL/GenBank/DDBJ databases">
        <title>Pseudidiomarina terrestris, a new bacterium isolated from saline soil.</title>
        <authorList>
            <person name="Galisteo C."/>
            <person name="De La Haba R."/>
            <person name="Sanchez-Porro C."/>
            <person name="Ventosa A."/>
        </authorList>
    </citation>
    <scope>NUCLEOTIDE SEQUENCE [LARGE SCALE GENOMIC DNA]</scope>
    <source>
        <strain evidence="3 6">1APP75-32.1</strain>
        <strain evidence="5">1APR75-15</strain>
        <strain evidence="4">1ASR75-15</strain>
    </source>
</reference>
<protein>
    <submittedName>
        <fullName evidence="3">DUF3014 domain-containing protein</fullName>
    </submittedName>
</protein>
<feature type="region of interest" description="Disordered" evidence="1">
    <location>
        <begin position="43"/>
        <end position="107"/>
    </location>
</feature>
<evidence type="ECO:0000313" key="5">
    <source>
        <dbReference type="Proteomes" id="UP001169491"/>
    </source>
</evidence>